<evidence type="ECO:0000256" key="7">
    <source>
        <dbReference type="SAM" id="Phobius"/>
    </source>
</evidence>
<evidence type="ECO:0000256" key="4">
    <source>
        <dbReference type="ARBA" id="ARBA00022692"/>
    </source>
</evidence>
<dbReference type="PANTHER" id="PTHR34582:SF7">
    <property type="entry name" value="UPF0702 TRANSMEMBRANE PROTEIN YDFS"/>
    <property type="match status" value="1"/>
</dbReference>
<dbReference type="PANTHER" id="PTHR34582">
    <property type="entry name" value="UPF0702 TRANSMEMBRANE PROTEIN YCAP"/>
    <property type="match status" value="1"/>
</dbReference>
<keyword evidence="5 7" id="KW-1133">Transmembrane helix</keyword>
<evidence type="ECO:0000313" key="9">
    <source>
        <dbReference type="EMBL" id="QGG47536.1"/>
    </source>
</evidence>
<name>A0A5Q2N1P7_9FIRM</name>
<keyword evidence="3" id="KW-1003">Cell membrane</keyword>
<dbReference type="Pfam" id="PF04239">
    <property type="entry name" value="DUF421"/>
    <property type="match status" value="1"/>
</dbReference>
<organism evidence="9 10">
    <name type="scientific">Heliorestis convoluta</name>
    <dbReference type="NCBI Taxonomy" id="356322"/>
    <lineage>
        <taxon>Bacteria</taxon>
        <taxon>Bacillati</taxon>
        <taxon>Bacillota</taxon>
        <taxon>Clostridia</taxon>
        <taxon>Eubacteriales</taxon>
        <taxon>Heliobacteriaceae</taxon>
        <taxon>Heliorestis</taxon>
    </lineage>
</organism>
<dbReference type="InterPro" id="IPR023090">
    <property type="entry name" value="UPF0702_alpha/beta_dom_sf"/>
</dbReference>
<evidence type="ECO:0000256" key="3">
    <source>
        <dbReference type="ARBA" id="ARBA00022475"/>
    </source>
</evidence>
<feature type="transmembrane region" description="Helical" evidence="7">
    <location>
        <begin position="65"/>
        <end position="84"/>
    </location>
</feature>
<accession>A0A5Q2N1P7</accession>
<keyword evidence="6 7" id="KW-0472">Membrane</keyword>
<keyword evidence="4 7" id="KW-0812">Transmembrane</keyword>
<evidence type="ECO:0000259" key="8">
    <source>
        <dbReference type="Pfam" id="PF04239"/>
    </source>
</evidence>
<protein>
    <submittedName>
        <fullName evidence="9">Membrane protein</fullName>
    </submittedName>
</protein>
<dbReference type="Gene3D" id="3.30.240.20">
    <property type="entry name" value="bsu07140 like domains"/>
    <property type="match status" value="2"/>
</dbReference>
<evidence type="ECO:0000313" key="10">
    <source>
        <dbReference type="Proteomes" id="UP000366051"/>
    </source>
</evidence>
<sequence length="233" mass="26422">MIMDVDVVGILIRGFAAYTFLLLFTRLLGRQLISQMTLFEYVVGITIGSLAADMTLAGSDNFWDGALALAVWIVLPILLGWFTLRSFWLRKIVEGEPSIIIVNGTIDKQALQRHRFNLDDLLSNLREQGVFNLHDIEFAILETDGSVSVLQKSQKRPVTPEDLHLSTSYTGLPTTLLEDGQIIEHRLREIRLSKEWLLTQLRNRGIKDINEVFIAQIDTEGKLYVDLKKDGPK</sequence>
<reference evidence="10" key="1">
    <citation type="submission" date="2019-11" db="EMBL/GenBank/DDBJ databases">
        <title>Genome sequence of Heliorestis convoluta strain HH, an alkaliphilic and minimalistic phototrophic bacterium from a soda lake in Egypt.</title>
        <authorList>
            <person name="Dewey E.D."/>
            <person name="Stokes L.M."/>
            <person name="Burchell B.M."/>
            <person name="Shaffer K.N."/>
            <person name="Huntington A.M."/>
            <person name="Baker J.M."/>
            <person name="Nadendla S."/>
            <person name="Giglio M.G."/>
            <person name="Touchman J.W."/>
            <person name="Blankenship R.E."/>
            <person name="Madigan M.T."/>
            <person name="Sattley W.M."/>
        </authorList>
    </citation>
    <scope>NUCLEOTIDE SEQUENCE [LARGE SCALE GENOMIC DNA]</scope>
    <source>
        <strain evidence="10">HH</strain>
    </source>
</reference>
<feature type="domain" description="YetF C-terminal" evidence="8">
    <location>
        <begin position="87"/>
        <end position="217"/>
    </location>
</feature>
<comment type="similarity">
    <text evidence="2">Belongs to the UPF0702 family.</text>
</comment>
<dbReference type="Proteomes" id="UP000366051">
    <property type="component" value="Chromosome"/>
</dbReference>
<evidence type="ECO:0000256" key="2">
    <source>
        <dbReference type="ARBA" id="ARBA00006448"/>
    </source>
</evidence>
<evidence type="ECO:0000256" key="5">
    <source>
        <dbReference type="ARBA" id="ARBA00022989"/>
    </source>
</evidence>
<dbReference type="AlphaFoldDB" id="A0A5Q2N1P7"/>
<keyword evidence="10" id="KW-1185">Reference proteome</keyword>
<dbReference type="GO" id="GO:0005886">
    <property type="term" value="C:plasma membrane"/>
    <property type="evidence" value="ECO:0007669"/>
    <property type="project" value="UniProtKB-SubCell"/>
</dbReference>
<dbReference type="RefSeq" id="WP_153724893.1">
    <property type="nucleotide sequence ID" value="NZ_CP045875.1"/>
</dbReference>
<dbReference type="KEGG" id="hcv:FTV88_1389"/>
<proteinExistence type="inferred from homology"/>
<comment type="subcellular location">
    <subcellularLocation>
        <location evidence="1">Cell membrane</location>
        <topology evidence="1">Multi-pass membrane protein</topology>
    </subcellularLocation>
</comment>
<gene>
    <name evidence="9" type="ORF">FTV88_1389</name>
</gene>
<feature type="transmembrane region" description="Helical" evidence="7">
    <location>
        <begin position="6"/>
        <end position="29"/>
    </location>
</feature>
<evidence type="ECO:0000256" key="6">
    <source>
        <dbReference type="ARBA" id="ARBA00023136"/>
    </source>
</evidence>
<dbReference type="InterPro" id="IPR007353">
    <property type="entry name" value="DUF421"/>
</dbReference>
<dbReference type="OrthoDB" id="9778331at2"/>
<dbReference type="EMBL" id="CP045875">
    <property type="protein sequence ID" value="QGG47536.1"/>
    <property type="molecule type" value="Genomic_DNA"/>
</dbReference>
<evidence type="ECO:0000256" key="1">
    <source>
        <dbReference type="ARBA" id="ARBA00004651"/>
    </source>
</evidence>